<protein>
    <submittedName>
        <fullName evidence="1">Uncharacterized protein</fullName>
    </submittedName>
</protein>
<organism evidence="1">
    <name type="scientific">Siphoviridae sp. ctcx61</name>
    <dbReference type="NCBI Taxonomy" id="2825575"/>
    <lineage>
        <taxon>Viruses</taxon>
        <taxon>Duplodnaviria</taxon>
        <taxon>Heunggongvirae</taxon>
        <taxon>Uroviricota</taxon>
        <taxon>Caudoviricetes</taxon>
    </lineage>
</organism>
<evidence type="ECO:0000313" key="1">
    <source>
        <dbReference type="EMBL" id="DAF86633.1"/>
    </source>
</evidence>
<reference evidence="1" key="1">
    <citation type="journal article" date="2021" name="Proc. Natl. Acad. Sci. U.S.A.">
        <title>A Catalog of Tens of Thousands of Viruses from Human Metagenomes Reveals Hidden Associations with Chronic Diseases.</title>
        <authorList>
            <person name="Tisza M.J."/>
            <person name="Buck C.B."/>
        </authorList>
    </citation>
    <scope>NUCLEOTIDE SEQUENCE</scope>
    <source>
        <strain evidence="1">Ctcx61</strain>
    </source>
</reference>
<sequence length="33" mass="3878">MILKYGVLTRIEIQDVRIAEIIKVLDCIEYGRI</sequence>
<accession>A0A8S5TWR7</accession>
<dbReference type="EMBL" id="BK015949">
    <property type="protein sequence ID" value="DAF86633.1"/>
    <property type="molecule type" value="Genomic_DNA"/>
</dbReference>
<proteinExistence type="predicted"/>
<name>A0A8S5TWR7_9CAUD</name>